<feature type="compositionally biased region" description="Polar residues" evidence="1">
    <location>
        <begin position="948"/>
        <end position="958"/>
    </location>
</feature>
<feature type="compositionally biased region" description="Polar residues" evidence="1">
    <location>
        <begin position="386"/>
        <end position="408"/>
    </location>
</feature>
<gene>
    <name evidence="2" type="ORF">RDB_LOCUS136857</name>
</gene>
<feature type="region of interest" description="Disordered" evidence="1">
    <location>
        <begin position="38"/>
        <end position="233"/>
    </location>
</feature>
<feature type="compositionally biased region" description="Gly residues" evidence="1">
    <location>
        <begin position="665"/>
        <end position="685"/>
    </location>
</feature>
<evidence type="ECO:0000256" key="1">
    <source>
        <dbReference type="SAM" id="MobiDB-lite"/>
    </source>
</evidence>
<feature type="compositionally biased region" description="Low complexity" evidence="1">
    <location>
        <begin position="999"/>
        <end position="1012"/>
    </location>
</feature>
<sequence>MSPANPLTRLSAIIRAPMMTHTAHSTDSDWFLPYDGPVEAPPPPIRHPFAAAEISQPRPIPARSRGTVSKLESRSRANSKSDDVRSRSRSRSVDTKRKSQRSYVALDQKGGVGACPAPDSDREHMSIHSDHTFGAPSTHTLGHVRGRSSLGLSGHERKQSIPWSDDSNTISTGGKRSDPPAVVFADHPFRMHTGSPPPRSHTASASLATTTPWVRTITASPAPPDPPPMRKRTLTYQPGLVTAFGSAPETRVGYRESGAFVGLDDREREKIRPTLLPPSLSLLGKDSTDGHEGPAPDEHGQIQKAPVKDRELYPGLRQQYDLRSHPYALQNAPAREIRFGSASTASTATTGASSKPPVPPRPSGMKLKSSLKASMSTPELRIRIPSTVTPSGLSTGQTPSTEHPQSSVGLGARPRHVISSAAGHSVATNTTLEARSICDALIFARPRFRVASHEITPPPSTTAHDEEAAKRASIRVGEGGLKGLVCFPRKTSRDFHKDKGKGKEKEKEKVQPSEPREFQTVEQVLREGAQLEKEREEWNAIGQGSLLNSHARSLSRAQSKIGNGGHRNAKRRETVSGSDTGAGTKVWGTIKIKRSVEMLAASALSQGPAPSVSSSSRRPGAHGAQASVSTASHARHASGSVASRGHSRNGSWGQRVVCGSRSGSSMGGETAGTGIGPSAGTGTGQHIGHSSEGLLPKRATVDNYPIVDIRPVPAGNTNRARAPPAQGSVGFSFGTSGTRQGAHSSPSKKQKQPLPSPGTTDPESVIGLALSSPSGATTPLMLPNHPFAQRAGAYPTDPAPGPPPGPETIATRHRHPPRSSGSTERARLDDVPKVPNAAPPHLPGPSKMDMHPFVARMSTHSGEVQRMFESAMLKSAGGQGELAFNTKRGSGDSGLGSSVHEHAGPSSVPLRGSAFGPPAGLETTLERSPAPSVPTPAPVPVPEPQPQGSTSPRSFDQSPYTLIESLSPASRAITRMSSGMLDPSLMSPQSRSHSHSHESSSSSFSSPRPLNSLDDIESLRDIFYRPSPDRVASLVPNSQDGSPANEPVLVEEDEEEAEANDWTFGRRPFELGSESHLIWRRQREDNHVGPLRINLAPGTPSPPPPGTVPESVHDSDSRSERSVRTTSSQQATNENVTFGVVPSARIDSLSVNVVSPRQSAALSLIDMYDYEASFSSSSPNTPQTYQIHPSPYALSDTLPSRESYYTSSSPGLRPGVNHLLPGFPDPPMDTATSTPMSSSVLSSYFTVDTHTSSRRETD</sequence>
<comment type="caution">
    <text evidence="2">The sequence shown here is derived from an EMBL/GenBank/DDBJ whole genome shotgun (WGS) entry which is preliminary data.</text>
</comment>
<dbReference type="Proteomes" id="UP000663840">
    <property type="component" value="Unassembled WGS sequence"/>
</dbReference>
<organism evidence="2 3">
    <name type="scientific">Rhizoctonia solani</name>
    <dbReference type="NCBI Taxonomy" id="456999"/>
    <lineage>
        <taxon>Eukaryota</taxon>
        <taxon>Fungi</taxon>
        <taxon>Dikarya</taxon>
        <taxon>Basidiomycota</taxon>
        <taxon>Agaricomycotina</taxon>
        <taxon>Agaricomycetes</taxon>
        <taxon>Cantharellales</taxon>
        <taxon>Ceratobasidiaceae</taxon>
        <taxon>Rhizoctonia</taxon>
    </lineage>
</organism>
<feature type="compositionally biased region" description="Acidic residues" evidence="1">
    <location>
        <begin position="1049"/>
        <end position="1059"/>
    </location>
</feature>
<feature type="region of interest" description="Disordered" evidence="1">
    <location>
        <begin position="549"/>
        <end position="584"/>
    </location>
</feature>
<reference evidence="2" key="1">
    <citation type="submission" date="2021-01" db="EMBL/GenBank/DDBJ databases">
        <authorList>
            <person name="Kaushik A."/>
        </authorList>
    </citation>
    <scope>NUCLEOTIDE SEQUENCE</scope>
    <source>
        <strain evidence="2">AG1-1A</strain>
    </source>
</reference>
<feature type="compositionally biased region" description="Pro residues" evidence="1">
    <location>
        <begin position="797"/>
        <end position="806"/>
    </location>
</feature>
<feature type="compositionally biased region" description="Basic and acidic residues" evidence="1">
    <location>
        <begin position="1111"/>
        <end position="1123"/>
    </location>
</feature>
<feature type="region of interest" description="Disordered" evidence="1">
    <location>
        <begin position="881"/>
        <end position="958"/>
    </location>
</feature>
<feature type="region of interest" description="Disordered" evidence="1">
    <location>
        <begin position="492"/>
        <end position="516"/>
    </location>
</feature>
<feature type="region of interest" description="Disordered" evidence="1">
    <location>
        <begin position="1201"/>
        <end position="1238"/>
    </location>
</feature>
<feature type="compositionally biased region" description="Basic and acidic residues" evidence="1">
    <location>
        <begin position="71"/>
        <end position="97"/>
    </location>
</feature>
<feature type="compositionally biased region" description="Basic and acidic residues" evidence="1">
    <location>
        <begin position="286"/>
        <end position="308"/>
    </location>
</feature>
<feature type="compositionally biased region" description="Low complexity" evidence="1">
    <location>
        <begin position="727"/>
        <end position="738"/>
    </location>
</feature>
<dbReference type="EMBL" id="CAJMWR010004087">
    <property type="protein sequence ID" value="CAE6482919.1"/>
    <property type="molecule type" value="Genomic_DNA"/>
</dbReference>
<feature type="region of interest" description="Disordered" evidence="1">
    <location>
        <begin position="1029"/>
        <end position="1065"/>
    </location>
</feature>
<evidence type="ECO:0000313" key="3">
    <source>
        <dbReference type="Proteomes" id="UP000663840"/>
    </source>
</evidence>
<feature type="region of interest" description="Disordered" evidence="1">
    <location>
        <begin position="979"/>
        <end position="1012"/>
    </location>
</feature>
<evidence type="ECO:0000313" key="2">
    <source>
        <dbReference type="EMBL" id="CAE6482919.1"/>
    </source>
</evidence>
<feature type="compositionally biased region" description="Low complexity" evidence="1">
    <location>
        <begin position="606"/>
        <end position="618"/>
    </location>
</feature>
<accession>A0A8H3CJ39</accession>
<feature type="compositionally biased region" description="Pro residues" evidence="1">
    <location>
        <begin position="931"/>
        <end position="945"/>
    </location>
</feature>
<name>A0A8H3CJ39_9AGAM</name>
<feature type="compositionally biased region" description="Polar residues" evidence="1">
    <location>
        <begin position="549"/>
        <end position="561"/>
    </location>
</feature>
<feature type="region of interest" description="Disordered" evidence="1">
    <location>
        <begin position="341"/>
        <end position="410"/>
    </location>
</feature>
<protein>
    <submittedName>
        <fullName evidence="2">Uncharacterized protein</fullName>
    </submittedName>
</protein>
<feature type="compositionally biased region" description="Polar residues" evidence="1">
    <location>
        <begin position="1201"/>
        <end position="1210"/>
    </location>
</feature>
<feature type="compositionally biased region" description="Low complexity" evidence="1">
    <location>
        <begin position="363"/>
        <end position="376"/>
    </location>
</feature>
<dbReference type="AlphaFoldDB" id="A0A8H3CJ39"/>
<feature type="compositionally biased region" description="Low complexity" evidence="1">
    <location>
        <begin position="200"/>
        <end position="211"/>
    </location>
</feature>
<feature type="compositionally biased region" description="Basic and acidic residues" evidence="1">
    <location>
        <begin position="119"/>
        <end position="131"/>
    </location>
</feature>
<feature type="compositionally biased region" description="Polar residues" evidence="1">
    <location>
        <begin position="161"/>
        <end position="174"/>
    </location>
</feature>
<feature type="region of interest" description="Disordered" evidence="1">
    <location>
        <begin position="270"/>
        <end position="308"/>
    </location>
</feature>
<feature type="region of interest" description="Disordered" evidence="1">
    <location>
        <begin position="1090"/>
        <end position="1133"/>
    </location>
</feature>
<feature type="compositionally biased region" description="Low complexity" evidence="1">
    <location>
        <begin position="341"/>
        <end position="354"/>
    </location>
</feature>
<proteinExistence type="predicted"/>
<feature type="region of interest" description="Disordered" evidence="1">
    <location>
        <begin position="606"/>
        <end position="851"/>
    </location>
</feature>